<comment type="caution">
    <text evidence="1">The sequence shown here is derived from an EMBL/GenBank/DDBJ whole genome shotgun (WGS) entry which is preliminary data.</text>
</comment>
<evidence type="ECO:0000313" key="1">
    <source>
        <dbReference type="EMBL" id="GMH46514.1"/>
    </source>
</evidence>
<protein>
    <submittedName>
        <fullName evidence="1">Uncharacterized protein</fullName>
    </submittedName>
</protein>
<feature type="non-terminal residue" evidence="1">
    <location>
        <position position="64"/>
    </location>
</feature>
<sequence>MKSKVESALGYRPGNIVGSAGGSDAQGYPNAIELYPLAVRGVLVKPKKGGDSGNAGVVNGKGKK</sequence>
<dbReference type="EMBL" id="BRXZ01000519">
    <property type="protein sequence ID" value="GMH46514.1"/>
    <property type="molecule type" value="Genomic_DNA"/>
</dbReference>
<evidence type="ECO:0000313" key="2">
    <source>
        <dbReference type="Proteomes" id="UP001165082"/>
    </source>
</evidence>
<gene>
    <name evidence="1" type="ORF">TrRE_jg13607</name>
</gene>
<proteinExistence type="predicted"/>
<dbReference type="OrthoDB" id="10636394at2759"/>
<dbReference type="AlphaFoldDB" id="A0A9W6Z3C3"/>
<name>A0A9W6Z3C3_9STRA</name>
<reference evidence="1" key="1">
    <citation type="submission" date="2022-07" db="EMBL/GenBank/DDBJ databases">
        <title>Genome analysis of Parmales, a sister group of diatoms, reveals the evolutionary specialization of diatoms from phago-mixotrophs to photoautotrophs.</title>
        <authorList>
            <person name="Ban H."/>
            <person name="Sato S."/>
            <person name="Yoshikawa S."/>
            <person name="Kazumasa Y."/>
            <person name="Nakamura Y."/>
            <person name="Ichinomiya M."/>
            <person name="Saitoh K."/>
            <person name="Sato N."/>
            <person name="Blanc-Mathieu R."/>
            <person name="Endo H."/>
            <person name="Kuwata A."/>
            <person name="Ogata H."/>
        </authorList>
    </citation>
    <scope>NUCLEOTIDE SEQUENCE</scope>
</reference>
<accession>A0A9W6Z3C3</accession>
<dbReference type="Proteomes" id="UP001165082">
    <property type="component" value="Unassembled WGS sequence"/>
</dbReference>
<organism evidence="1 2">
    <name type="scientific">Triparma retinervis</name>
    <dbReference type="NCBI Taxonomy" id="2557542"/>
    <lineage>
        <taxon>Eukaryota</taxon>
        <taxon>Sar</taxon>
        <taxon>Stramenopiles</taxon>
        <taxon>Ochrophyta</taxon>
        <taxon>Bolidophyceae</taxon>
        <taxon>Parmales</taxon>
        <taxon>Triparmaceae</taxon>
        <taxon>Triparma</taxon>
    </lineage>
</organism>
<keyword evidence="2" id="KW-1185">Reference proteome</keyword>